<protein>
    <submittedName>
        <fullName evidence="1">Diguanylate cyclase</fullName>
    </submittedName>
</protein>
<reference evidence="2" key="3">
    <citation type="journal article" date="2017" name="Plant Physiol. Biochem.">
        <title>Differential oxidative and antioxidative response of duckweed Lemna minor toward plant growth promoting/inhibiting bacteria.</title>
        <authorList>
            <person name="Ishizawa H."/>
            <person name="Kuroda M."/>
            <person name="Morikawa M."/>
            <person name="Ike M."/>
        </authorList>
    </citation>
    <scope>NUCLEOTIDE SEQUENCE [LARGE SCALE GENOMIC DNA]</scope>
    <source>
        <strain evidence="2">H3</strain>
    </source>
</reference>
<name>A0A3G9GGW5_9NEIS</name>
<dbReference type="Proteomes" id="UP000198290">
    <property type="component" value="Chromosome"/>
</dbReference>
<sequence>MEFPLWNTADGEVVGEFLKVRLASRFAPVSDDAGQRLGVLASLHAVAPGGEPIGGEVLSRLTGVSETPVVLDRFIRCLHLLNFLQGPHQGEALLLPVSVALLERVSQDHGRVFRQIVDQLAMPEQQIGFLLPAEYARQPARLQAVRESYARHGFATYVASADDESILHRLNAA</sequence>
<dbReference type="KEGG" id="amah:DLM_1725"/>
<dbReference type="STRING" id="332411.VI06_00770"/>
<accession>A0A3G9GGW5</accession>
<evidence type="ECO:0000313" key="1">
    <source>
        <dbReference type="EMBL" id="BBF85342.1"/>
    </source>
</evidence>
<reference evidence="1 2" key="2">
    <citation type="journal article" date="2017" name="Genome Announc.">
        <title>Draft genome sequence of Aquitalea magnusonii strain H3, a plant growth-promoting bacterium of duckweed Lemna minor.</title>
        <authorList>
            <person name="Ishizawa H."/>
            <person name="Kuroda M."/>
            <person name="Ike M."/>
        </authorList>
    </citation>
    <scope>NUCLEOTIDE SEQUENCE [LARGE SCALE GENOMIC DNA]</scope>
    <source>
        <strain evidence="1 2">H3</strain>
    </source>
</reference>
<gene>
    <name evidence="1" type="ORF">DLM_1725</name>
</gene>
<reference evidence="2" key="1">
    <citation type="journal article" date="2017" name="Biotechnol. Biofuels">
        <title>Evaluation of environmental bacterial communities as a factor affecting the growth of duckweed Lemna minor.</title>
        <authorList>
            <person name="Ishizawa H."/>
            <person name="Kuroda M."/>
            <person name="Morikawa M."/>
            <person name="Ike M."/>
        </authorList>
    </citation>
    <scope>NUCLEOTIDE SEQUENCE [LARGE SCALE GENOMIC DNA]</scope>
    <source>
        <strain evidence="2">H3</strain>
    </source>
</reference>
<dbReference type="AlphaFoldDB" id="A0A3G9GGW5"/>
<proteinExistence type="predicted"/>
<dbReference type="RefSeq" id="WP_089083442.1">
    <property type="nucleotide sequence ID" value="NZ_AP018823.1"/>
</dbReference>
<keyword evidence="2" id="KW-1185">Reference proteome</keyword>
<evidence type="ECO:0000313" key="2">
    <source>
        <dbReference type="Proteomes" id="UP000198290"/>
    </source>
</evidence>
<organism evidence="1 2">
    <name type="scientific">Aquitalea magnusonii</name>
    <dbReference type="NCBI Taxonomy" id="332411"/>
    <lineage>
        <taxon>Bacteria</taxon>
        <taxon>Pseudomonadati</taxon>
        <taxon>Pseudomonadota</taxon>
        <taxon>Betaproteobacteria</taxon>
        <taxon>Neisseriales</taxon>
        <taxon>Chromobacteriaceae</taxon>
        <taxon>Aquitalea</taxon>
    </lineage>
</organism>
<dbReference type="EMBL" id="AP018823">
    <property type="protein sequence ID" value="BBF85342.1"/>
    <property type="molecule type" value="Genomic_DNA"/>
</dbReference>
<dbReference type="OrthoDB" id="9813903at2"/>